<dbReference type="Proteomes" id="UP000010552">
    <property type="component" value="Unassembled WGS sequence"/>
</dbReference>
<keyword evidence="3" id="KW-1185">Reference proteome</keyword>
<organism evidence="2 3">
    <name type="scientific">Pteropus alecto</name>
    <name type="common">Black flying fox</name>
    <dbReference type="NCBI Taxonomy" id="9402"/>
    <lineage>
        <taxon>Eukaryota</taxon>
        <taxon>Metazoa</taxon>
        <taxon>Chordata</taxon>
        <taxon>Craniata</taxon>
        <taxon>Vertebrata</taxon>
        <taxon>Euteleostomi</taxon>
        <taxon>Mammalia</taxon>
        <taxon>Eutheria</taxon>
        <taxon>Laurasiatheria</taxon>
        <taxon>Chiroptera</taxon>
        <taxon>Yinpterochiroptera</taxon>
        <taxon>Pteropodoidea</taxon>
        <taxon>Pteropodidae</taxon>
        <taxon>Pteropodinae</taxon>
        <taxon>Pteropus</taxon>
    </lineage>
</organism>
<gene>
    <name evidence="2" type="ORF">PAL_GLEAN10006847</name>
</gene>
<dbReference type="EMBL" id="KB030306">
    <property type="protein sequence ID" value="ELK18755.1"/>
    <property type="molecule type" value="Genomic_DNA"/>
</dbReference>
<evidence type="ECO:0000313" key="3">
    <source>
        <dbReference type="Proteomes" id="UP000010552"/>
    </source>
</evidence>
<dbReference type="AlphaFoldDB" id="L5L5P1"/>
<dbReference type="InParanoid" id="L5L5P1"/>
<feature type="region of interest" description="Disordered" evidence="1">
    <location>
        <begin position="1"/>
        <end position="43"/>
    </location>
</feature>
<evidence type="ECO:0000256" key="1">
    <source>
        <dbReference type="SAM" id="MobiDB-lite"/>
    </source>
</evidence>
<reference evidence="3" key="1">
    <citation type="journal article" date="2013" name="Science">
        <title>Comparative analysis of bat genomes provides insight into the evolution of flight and immunity.</title>
        <authorList>
            <person name="Zhang G."/>
            <person name="Cowled C."/>
            <person name="Shi Z."/>
            <person name="Huang Z."/>
            <person name="Bishop-Lilly K.A."/>
            <person name="Fang X."/>
            <person name="Wynne J.W."/>
            <person name="Xiong Z."/>
            <person name="Baker M.L."/>
            <person name="Zhao W."/>
            <person name="Tachedjian M."/>
            <person name="Zhu Y."/>
            <person name="Zhou P."/>
            <person name="Jiang X."/>
            <person name="Ng J."/>
            <person name="Yang L."/>
            <person name="Wu L."/>
            <person name="Xiao J."/>
            <person name="Feng Y."/>
            <person name="Chen Y."/>
            <person name="Sun X."/>
            <person name="Zhang Y."/>
            <person name="Marsh G.A."/>
            <person name="Crameri G."/>
            <person name="Broder C.C."/>
            <person name="Frey K.G."/>
            <person name="Wang L.F."/>
            <person name="Wang J."/>
        </authorList>
    </citation>
    <scope>NUCLEOTIDE SEQUENCE [LARGE SCALE GENOMIC DNA]</scope>
</reference>
<accession>L5L5P1</accession>
<proteinExistence type="predicted"/>
<evidence type="ECO:0000313" key="2">
    <source>
        <dbReference type="EMBL" id="ELK18755.1"/>
    </source>
</evidence>
<name>L5L5P1_PTEAL</name>
<sequence>MSPRTRYPSPRSHLETRPSPPRPRHPETLQTPPPALRRCFSPSPTPVTRFGSDLIASHLNLCVDSGHLAFGHAFL</sequence>
<protein>
    <submittedName>
        <fullName evidence="2">Uncharacterized protein</fullName>
    </submittedName>
</protein>